<dbReference type="AlphaFoldDB" id="A0A4Q2A4F2"/>
<reference evidence="1 2" key="1">
    <citation type="submission" date="2018-08" db="EMBL/GenBank/DDBJ databases">
        <title>Mountain-cultivated ginseng endophyte, Burkholderia stabilis and its activity against ginseng root rot disease.</title>
        <authorList>
            <person name="Tapan Kumar M."/>
            <person name="Bae H."/>
            <person name="Shanmugam G."/>
            <person name="Jeon J."/>
        </authorList>
    </citation>
    <scope>NUCLEOTIDE SEQUENCE [LARGE SCALE GENOMIC DNA]</scope>
    <source>
        <strain evidence="1 2">EB159</strain>
    </source>
</reference>
<name>A0A4Q2A4F2_9BURK</name>
<dbReference type="Pfam" id="PF14022">
    <property type="entry name" value="DUF4238"/>
    <property type="match status" value="1"/>
</dbReference>
<dbReference type="Proteomes" id="UP000289650">
    <property type="component" value="Unassembled WGS sequence"/>
</dbReference>
<protein>
    <submittedName>
        <fullName evidence="1">DUF4238 domain-containing protein</fullName>
    </submittedName>
</protein>
<evidence type="ECO:0000313" key="2">
    <source>
        <dbReference type="Proteomes" id="UP000289650"/>
    </source>
</evidence>
<gene>
    <name evidence="1" type="ORF">D1006_40690</name>
</gene>
<proteinExistence type="predicted"/>
<dbReference type="EMBL" id="QWEX01000005">
    <property type="protein sequence ID" value="RXV64126.1"/>
    <property type="molecule type" value="Genomic_DNA"/>
</dbReference>
<dbReference type="OrthoDB" id="9148269at2"/>
<dbReference type="InterPro" id="IPR025332">
    <property type="entry name" value="DUF4238"/>
</dbReference>
<evidence type="ECO:0000313" key="1">
    <source>
        <dbReference type="EMBL" id="RXV64126.1"/>
    </source>
</evidence>
<organism evidence="1 2">
    <name type="scientific">Burkholderia stabilis</name>
    <dbReference type="NCBI Taxonomy" id="95485"/>
    <lineage>
        <taxon>Bacteria</taxon>
        <taxon>Pseudomonadati</taxon>
        <taxon>Pseudomonadota</taxon>
        <taxon>Betaproteobacteria</taxon>
        <taxon>Burkholderiales</taxon>
        <taxon>Burkholderiaceae</taxon>
        <taxon>Burkholderia</taxon>
        <taxon>Burkholderia cepacia complex</taxon>
    </lineage>
</organism>
<sequence>MSDSVGGEARKHHYVPQCYLKGFTHDRRKDSRLYVVDARRRRLFYTTPSNIAAERDFNRIDGDEPNAIEAIYADFESKAGPALVRTEARRAVGSEADLDVLLELIALFAVRSPRQRENLRQFYEQSARAMMKQMVATKQRWEAQEQSTIEAGGMESSDISYEAMKAFVDAGEYRVDVTTTRHVVTELELLPTVYDLLQRRTWVVLRAAADSGGFVTSDNPATLCWDNEDIAGGFYSPGFGSADTSVVCPLSKTLALRGCFDGRSGIVDLPADLVAAVNTRTIAFADRQVYAEHDQFTFVSPDGRLLKGHELVSLPPAESPDSDRHE</sequence>
<accession>A0A4Q2A4F2</accession>
<dbReference type="RefSeq" id="WP_129518713.1">
    <property type="nucleotide sequence ID" value="NZ_QWEX01000005.1"/>
</dbReference>
<comment type="caution">
    <text evidence="1">The sequence shown here is derived from an EMBL/GenBank/DDBJ whole genome shotgun (WGS) entry which is preliminary data.</text>
</comment>